<evidence type="ECO:0000313" key="3">
    <source>
        <dbReference type="EMBL" id="ODR99594.1"/>
    </source>
</evidence>
<dbReference type="NCBIfam" id="NF006597">
    <property type="entry name" value="PRK09134.1"/>
    <property type="match status" value="1"/>
</dbReference>
<dbReference type="RefSeq" id="WP_069441141.1">
    <property type="nucleotide sequence ID" value="NZ_LPWF01000016.1"/>
</dbReference>
<evidence type="ECO:0000256" key="2">
    <source>
        <dbReference type="ARBA" id="ARBA00023002"/>
    </source>
</evidence>
<evidence type="ECO:0000256" key="1">
    <source>
        <dbReference type="ARBA" id="ARBA00006484"/>
    </source>
</evidence>
<gene>
    <name evidence="3" type="ORF">AUC69_08115</name>
</gene>
<keyword evidence="2" id="KW-0560">Oxidoreductase</keyword>
<dbReference type="InterPro" id="IPR002347">
    <property type="entry name" value="SDR_fam"/>
</dbReference>
<dbReference type="PRINTS" id="PR00081">
    <property type="entry name" value="GDHRDH"/>
</dbReference>
<dbReference type="Pfam" id="PF13561">
    <property type="entry name" value="adh_short_C2"/>
    <property type="match status" value="1"/>
</dbReference>
<name>A0A1E3W1B2_9HYPH</name>
<comment type="similarity">
    <text evidence="1">Belongs to the short-chain dehydrogenases/reductases (SDR) family.</text>
</comment>
<sequence>MAHDNTDATVLVTGAGRRLGRAIALDLAARGWRVGVHFHASTAAAAGLVDEIEAMGGQAAALQADLACLDDLPALIEACGQALGVPTCLVNNAACFERDCADSLDAESWRMHLDINLRAPVFLSQAFARQTPDGVPANIINLLDQKVRRLNPDYFSYTIAKSALWTATRTLAQALAPKIRVNAIAPGPVLPSRDQSEADFAAECRSTLLKRVVSTDDVTATVRFLLETPSITGQMIALDGGQHLAWNGD</sequence>
<dbReference type="PANTHER" id="PTHR43639:SF1">
    <property type="entry name" value="SHORT-CHAIN DEHYDROGENASE_REDUCTASE FAMILY PROTEIN"/>
    <property type="match status" value="1"/>
</dbReference>
<reference evidence="3 4" key="1">
    <citation type="journal article" date="2016" name="Environ. Microbiol.">
        <title>New Methyloceanibacter diversity from North Sea sediments includes methanotroph containing solely the soluble methane monooxygenase.</title>
        <authorList>
            <person name="Vekeman B."/>
            <person name="Kerckhof F.M."/>
            <person name="Cremers G."/>
            <person name="de Vos P."/>
            <person name="Vandamme P."/>
            <person name="Boon N."/>
            <person name="Op den Camp H.J."/>
            <person name="Heylen K."/>
        </authorList>
    </citation>
    <scope>NUCLEOTIDE SEQUENCE [LARGE SCALE GENOMIC DNA]</scope>
    <source>
        <strain evidence="3 4">R-67175</strain>
    </source>
</reference>
<dbReference type="GO" id="GO:0016491">
    <property type="term" value="F:oxidoreductase activity"/>
    <property type="evidence" value="ECO:0007669"/>
    <property type="project" value="UniProtKB-KW"/>
</dbReference>
<proteinExistence type="inferred from homology"/>
<dbReference type="SUPFAM" id="SSF51735">
    <property type="entry name" value="NAD(P)-binding Rossmann-fold domains"/>
    <property type="match status" value="1"/>
</dbReference>
<protein>
    <submittedName>
        <fullName evidence="3">Short-chain dehydrogenase</fullName>
    </submittedName>
</protein>
<dbReference type="PANTHER" id="PTHR43639">
    <property type="entry name" value="OXIDOREDUCTASE, SHORT-CHAIN DEHYDROGENASE/REDUCTASE FAMILY (AFU_ORTHOLOGUE AFUA_5G02870)"/>
    <property type="match status" value="1"/>
</dbReference>
<dbReference type="OrthoDB" id="9786360at2"/>
<comment type="caution">
    <text evidence="3">The sequence shown here is derived from an EMBL/GenBank/DDBJ whole genome shotgun (WGS) entry which is preliminary data.</text>
</comment>
<accession>A0A1E3W1B2</accession>
<dbReference type="AlphaFoldDB" id="A0A1E3W1B2"/>
<evidence type="ECO:0000313" key="4">
    <source>
        <dbReference type="Proteomes" id="UP000094472"/>
    </source>
</evidence>
<dbReference type="STRING" id="1774969.AUC69_08115"/>
<dbReference type="EMBL" id="LPWF01000016">
    <property type="protein sequence ID" value="ODR99594.1"/>
    <property type="molecule type" value="Genomic_DNA"/>
</dbReference>
<dbReference type="Proteomes" id="UP000094472">
    <property type="component" value="Unassembled WGS sequence"/>
</dbReference>
<dbReference type="Gene3D" id="3.40.50.720">
    <property type="entry name" value="NAD(P)-binding Rossmann-like Domain"/>
    <property type="match status" value="1"/>
</dbReference>
<keyword evidence="4" id="KW-1185">Reference proteome</keyword>
<dbReference type="InterPro" id="IPR036291">
    <property type="entry name" value="NAD(P)-bd_dom_sf"/>
</dbReference>
<organism evidence="3 4">
    <name type="scientific">Methyloceanibacter superfactus</name>
    <dbReference type="NCBI Taxonomy" id="1774969"/>
    <lineage>
        <taxon>Bacteria</taxon>
        <taxon>Pseudomonadati</taxon>
        <taxon>Pseudomonadota</taxon>
        <taxon>Alphaproteobacteria</taxon>
        <taxon>Hyphomicrobiales</taxon>
        <taxon>Hyphomicrobiaceae</taxon>
        <taxon>Methyloceanibacter</taxon>
    </lineage>
</organism>